<comment type="caution">
    <text evidence="9">The sequence shown here is derived from an EMBL/GenBank/DDBJ whole genome shotgun (WGS) entry which is preliminary data.</text>
</comment>
<gene>
    <name evidence="9" type="ORF">J41TS4_24860</name>
</gene>
<feature type="transmembrane region" description="Helical" evidence="7">
    <location>
        <begin position="138"/>
        <end position="157"/>
    </location>
</feature>
<dbReference type="InterPro" id="IPR004638">
    <property type="entry name" value="EmrB-like"/>
</dbReference>
<feature type="transmembrane region" description="Helical" evidence="7">
    <location>
        <begin position="12"/>
        <end position="35"/>
    </location>
</feature>
<dbReference type="FunFam" id="1.20.1720.10:FF:000004">
    <property type="entry name" value="EmrB/QacA family drug resistance transporter"/>
    <property type="match status" value="1"/>
</dbReference>
<dbReference type="CDD" id="cd17502">
    <property type="entry name" value="MFS_Azr1_MDR_like"/>
    <property type="match status" value="1"/>
</dbReference>
<evidence type="ECO:0000256" key="5">
    <source>
        <dbReference type="ARBA" id="ARBA00022989"/>
    </source>
</evidence>
<protein>
    <submittedName>
        <fullName evidence="9">MFS transporter</fullName>
    </submittedName>
</protein>
<dbReference type="GO" id="GO:0022857">
    <property type="term" value="F:transmembrane transporter activity"/>
    <property type="evidence" value="ECO:0007669"/>
    <property type="project" value="InterPro"/>
</dbReference>
<dbReference type="Pfam" id="PF07690">
    <property type="entry name" value="MFS_1"/>
    <property type="match status" value="2"/>
</dbReference>
<keyword evidence="4 7" id="KW-0812">Transmembrane</keyword>
<dbReference type="AlphaFoldDB" id="A0A919Y3N9"/>
<dbReference type="InterPro" id="IPR036259">
    <property type="entry name" value="MFS_trans_sf"/>
</dbReference>
<feature type="transmembrane region" description="Helical" evidence="7">
    <location>
        <begin position="47"/>
        <end position="65"/>
    </location>
</feature>
<dbReference type="PANTHER" id="PTHR23501">
    <property type="entry name" value="MAJOR FACILITATOR SUPERFAMILY"/>
    <property type="match status" value="1"/>
</dbReference>
<evidence type="ECO:0000313" key="9">
    <source>
        <dbReference type="EMBL" id="GIO42728.1"/>
    </source>
</evidence>
<dbReference type="NCBIfam" id="TIGR00711">
    <property type="entry name" value="efflux_EmrB"/>
    <property type="match status" value="1"/>
</dbReference>
<reference evidence="9" key="1">
    <citation type="submission" date="2021-03" db="EMBL/GenBank/DDBJ databases">
        <title>Antimicrobial resistance genes in bacteria isolated from Japanese honey, and their potential for conferring macrolide and lincosamide resistance in the American foulbrood pathogen Paenibacillus larvae.</title>
        <authorList>
            <person name="Okamoto M."/>
            <person name="Kumagai M."/>
            <person name="Kanamori H."/>
            <person name="Takamatsu D."/>
        </authorList>
    </citation>
    <scope>NUCLEOTIDE SEQUENCE</scope>
    <source>
        <strain evidence="9">J41TS4</strain>
    </source>
</reference>
<accession>A0A919Y3N9</accession>
<name>A0A919Y3N9_9BACL</name>
<feature type="transmembrane region" description="Helical" evidence="7">
    <location>
        <begin position="163"/>
        <end position="184"/>
    </location>
</feature>
<sequence>MAEAKKDRTKWILLGLLLGILMSAMDNTIVTTAMGTIVSELGGMEQFVWVTSAYMVAVMAGTPIFGKLSDMYGRKSFFIFGIITFLLGSVLCGMATSIVQLSIFRAIQGVGGGALMPIAFTIIYDIFPVEKRGKMTGLMGAVFGTSSIFGPLLGAFITDSLGWNWVFYINVPIGLVSLLLIVLCYKESMIRASQRIDWGGAFTLVGAVVCLMFALELGGEKFAWNSSLIIGLFTGFIVLFAIFLLVERKASEPIISFDMFHNRLYATSSLLALLYGSVFIVATVYIPIYVQGVFGGTATNSGLILMPMMIGSVVGSMLGGMLTSRMSYRSIMSISVVFFIAGIFALSTLHGDSARSLLTMYSIVAGFGVGFSFSVLGMAAVHPFDMQRRGAATSTNSFLRSLGMTLGITIFGIVQRNLMTRGMEDAFPGMAGAAEQFGDTREALSPEKRALIPPEILQGIVDAMSSSIAHTFMWALLPAALSILVVLAMPGDRLSSIVSDKTKQGA</sequence>
<dbReference type="Proteomes" id="UP000678895">
    <property type="component" value="Unassembled WGS sequence"/>
</dbReference>
<feature type="transmembrane region" description="Helical" evidence="7">
    <location>
        <begin position="106"/>
        <end position="126"/>
    </location>
</feature>
<dbReference type="PROSITE" id="PS50850">
    <property type="entry name" value="MFS"/>
    <property type="match status" value="1"/>
</dbReference>
<evidence type="ECO:0000256" key="6">
    <source>
        <dbReference type="ARBA" id="ARBA00023136"/>
    </source>
</evidence>
<dbReference type="GO" id="GO:0005886">
    <property type="term" value="C:plasma membrane"/>
    <property type="evidence" value="ECO:0007669"/>
    <property type="project" value="UniProtKB-SubCell"/>
</dbReference>
<dbReference type="Gene3D" id="1.20.1720.10">
    <property type="entry name" value="Multidrug resistance protein D"/>
    <property type="match status" value="1"/>
</dbReference>
<proteinExistence type="predicted"/>
<feature type="transmembrane region" description="Helical" evidence="7">
    <location>
        <begin position="302"/>
        <end position="323"/>
    </location>
</feature>
<evidence type="ECO:0000256" key="7">
    <source>
        <dbReference type="SAM" id="Phobius"/>
    </source>
</evidence>
<dbReference type="RefSeq" id="WP_301627474.1">
    <property type="nucleotide sequence ID" value="NZ_BORS01000007.1"/>
</dbReference>
<organism evidence="9 10">
    <name type="scientific">Paenibacillus apis</name>
    <dbReference type="NCBI Taxonomy" id="1792174"/>
    <lineage>
        <taxon>Bacteria</taxon>
        <taxon>Bacillati</taxon>
        <taxon>Bacillota</taxon>
        <taxon>Bacilli</taxon>
        <taxon>Bacillales</taxon>
        <taxon>Paenibacillaceae</taxon>
        <taxon>Paenibacillus</taxon>
    </lineage>
</organism>
<evidence type="ECO:0000259" key="8">
    <source>
        <dbReference type="PROSITE" id="PS50850"/>
    </source>
</evidence>
<keyword evidence="6 7" id="KW-0472">Membrane</keyword>
<feature type="transmembrane region" description="Helical" evidence="7">
    <location>
        <begin position="77"/>
        <end position="100"/>
    </location>
</feature>
<dbReference type="PANTHER" id="PTHR23501:SF170">
    <property type="entry name" value="MULTIDRUG RESISTANCE PROTEIN 3"/>
    <property type="match status" value="1"/>
</dbReference>
<feature type="transmembrane region" description="Helical" evidence="7">
    <location>
        <begin position="397"/>
        <end position="414"/>
    </location>
</feature>
<evidence type="ECO:0000313" key="10">
    <source>
        <dbReference type="Proteomes" id="UP000678895"/>
    </source>
</evidence>
<evidence type="ECO:0000256" key="4">
    <source>
        <dbReference type="ARBA" id="ARBA00022692"/>
    </source>
</evidence>
<dbReference type="InterPro" id="IPR020846">
    <property type="entry name" value="MFS_dom"/>
</dbReference>
<dbReference type="Gene3D" id="1.20.1250.20">
    <property type="entry name" value="MFS general substrate transporter like domains"/>
    <property type="match status" value="1"/>
</dbReference>
<feature type="domain" description="Major facilitator superfamily (MFS) profile" evidence="8">
    <location>
        <begin position="12"/>
        <end position="494"/>
    </location>
</feature>
<keyword evidence="2" id="KW-0813">Transport</keyword>
<keyword evidence="3" id="KW-1003">Cell membrane</keyword>
<feature type="transmembrane region" description="Helical" evidence="7">
    <location>
        <begin position="267"/>
        <end position="290"/>
    </location>
</feature>
<dbReference type="InterPro" id="IPR011701">
    <property type="entry name" value="MFS"/>
</dbReference>
<evidence type="ECO:0000256" key="2">
    <source>
        <dbReference type="ARBA" id="ARBA00022448"/>
    </source>
</evidence>
<comment type="subcellular location">
    <subcellularLocation>
        <location evidence="1">Cell membrane</location>
        <topology evidence="1">Multi-pass membrane protein</topology>
    </subcellularLocation>
</comment>
<evidence type="ECO:0000256" key="3">
    <source>
        <dbReference type="ARBA" id="ARBA00022475"/>
    </source>
</evidence>
<keyword evidence="10" id="KW-1185">Reference proteome</keyword>
<evidence type="ECO:0000256" key="1">
    <source>
        <dbReference type="ARBA" id="ARBA00004651"/>
    </source>
</evidence>
<keyword evidence="5 7" id="KW-1133">Transmembrane helix</keyword>
<feature type="transmembrane region" description="Helical" evidence="7">
    <location>
        <begin position="227"/>
        <end position="246"/>
    </location>
</feature>
<feature type="transmembrane region" description="Helical" evidence="7">
    <location>
        <begin position="472"/>
        <end position="491"/>
    </location>
</feature>
<dbReference type="EMBL" id="BORS01000007">
    <property type="protein sequence ID" value="GIO42728.1"/>
    <property type="molecule type" value="Genomic_DNA"/>
</dbReference>
<feature type="transmembrane region" description="Helical" evidence="7">
    <location>
        <begin position="196"/>
        <end position="215"/>
    </location>
</feature>
<feature type="transmembrane region" description="Helical" evidence="7">
    <location>
        <begin position="330"/>
        <end position="349"/>
    </location>
</feature>
<feature type="transmembrane region" description="Helical" evidence="7">
    <location>
        <begin position="361"/>
        <end position="385"/>
    </location>
</feature>
<dbReference type="SUPFAM" id="SSF103473">
    <property type="entry name" value="MFS general substrate transporter"/>
    <property type="match status" value="1"/>
</dbReference>